<dbReference type="WBParaSite" id="PSU_v2.g8681.t1">
    <property type="protein sequence ID" value="PSU_v2.g8681.t1"/>
    <property type="gene ID" value="PSU_v2.g8681"/>
</dbReference>
<reference evidence="3" key="1">
    <citation type="submission" date="2022-11" db="UniProtKB">
        <authorList>
            <consortium name="WormBaseParasite"/>
        </authorList>
    </citation>
    <scope>IDENTIFICATION</scope>
</reference>
<sequence>MSANNDMSLGEISSEDELQQPRKKLKSLVVVVQPDPKKVQLKQASERTIEKDQSVKNVKEEQKNVAAEIRQQTYQTENILREYRKLLLTNQKIPEQFIEELRKNFNKLLSGATVVNDIVKDQKDAEIEAYKARESRRKLRVKYNASKNH</sequence>
<proteinExistence type="predicted"/>
<evidence type="ECO:0000256" key="1">
    <source>
        <dbReference type="SAM" id="MobiDB-lite"/>
    </source>
</evidence>
<protein>
    <submittedName>
        <fullName evidence="3">Uncharacterized protein</fullName>
    </submittedName>
</protein>
<name>A0A914ZA66_9BILA</name>
<dbReference type="Proteomes" id="UP000887577">
    <property type="component" value="Unplaced"/>
</dbReference>
<evidence type="ECO:0000313" key="2">
    <source>
        <dbReference type="Proteomes" id="UP000887577"/>
    </source>
</evidence>
<organism evidence="2 3">
    <name type="scientific">Panagrolaimus superbus</name>
    <dbReference type="NCBI Taxonomy" id="310955"/>
    <lineage>
        <taxon>Eukaryota</taxon>
        <taxon>Metazoa</taxon>
        <taxon>Ecdysozoa</taxon>
        <taxon>Nematoda</taxon>
        <taxon>Chromadorea</taxon>
        <taxon>Rhabditida</taxon>
        <taxon>Tylenchina</taxon>
        <taxon>Panagrolaimomorpha</taxon>
        <taxon>Panagrolaimoidea</taxon>
        <taxon>Panagrolaimidae</taxon>
        <taxon>Panagrolaimus</taxon>
    </lineage>
</organism>
<evidence type="ECO:0000313" key="3">
    <source>
        <dbReference type="WBParaSite" id="PSU_v2.g8681.t1"/>
    </source>
</evidence>
<keyword evidence="2" id="KW-1185">Reference proteome</keyword>
<feature type="region of interest" description="Disordered" evidence="1">
    <location>
        <begin position="1"/>
        <end position="22"/>
    </location>
</feature>
<accession>A0A914ZA66</accession>
<dbReference type="AlphaFoldDB" id="A0A914ZA66"/>